<name>A0A7W7H1M0_9ACTN</name>
<dbReference type="EMBL" id="JACHNB010000001">
    <property type="protein sequence ID" value="MBB4742316.1"/>
    <property type="molecule type" value="Genomic_DNA"/>
</dbReference>
<gene>
    <name evidence="1" type="ORF">BJY16_005775</name>
</gene>
<sequence>MGTTRPERELPLARTRYVAAARRFVRAFAGVLARGVPIDPGPPGHPRDWTRADVAALQELHTALGEMLTARRGWDTSRRRG</sequence>
<dbReference type="AlphaFoldDB" id="A0A7W7H1M0"/>
<organism evidence="1 2">
    <name type="scientific">Actinoplanes octamycinicus</name>
    <dbReference type="NCBI Taxonomy" id="135948"/>
    <lineage>
        <taxon>Bacteria</taxon>
        <taxon>Bacillati</taxon>
        <taxon>Actinomycetota</taxon>
        <taxon>Actinomycetes</taxon>
        <taxon>Micromonosporales</taxon>
        <taxon>Micromonosporaceae</taxon>
        <taxon>Actinoplanes</taxon>
    </lineage>
</organism>
<accession>A0A7W7H1M0</accession>
<dbReference type="Proteomes" id="UP000546162">
    <property type="component" value="Unassembled WGS sequence"/>
</dbReference>
<keyword evidence="2" id="KW-1185">Reference proteome</keyword>
<comment type="caution">
    <text evidence="1">The sequence shown here is derived from an EMBL/GenBank/DDBJ whole genome shotgun (WGS) entry which is preliminary data.</text>
</comment>
<evidence type="ECO:0000313" key="2">
    <source>
        <dbReference type="Proteomes" id="UP000546162"/>
    </source>
</evidence>
<protein>
    <submittedName>
        <fullName evidence="1">Uncharacterized protein</fullName>
    </submittedName>
</protein>
<proteinExistence type="predicted"/>
<reference evidence="1 2" key="1">
    <citation type="submission" date="2020-08" db="EMBL/GenBank/DDBJ databases">
        <title>Sequencing the genomes of 1000 actinobacteria strains.</title>
        <authorList>
            <person name="Klenk H.-P."/>
        </authorList>
    </citation>
    <scope>NUCLEOTIDE SEQUENCE [LARGE SCALE GENOMIC DNA]</scope>
    <source>
        <strain evidence="1 2">DSM 45809</strain>
    </source>
</reference>
<dbReference type="RefSeq" id="WP_185042699.1">
    <property type="nucleotide sequence ID" value="NZ_BAABFG010000005.1"/>
</dbReference>
<evidence type="ECO:0000313" key="1">
    <source>
        <dbReference type="EMBL" id="MBB4742316.1"/>
    </source>
</evidence>